<reference evidence="4 5" key="1">
    <citation type="submission" date="2014-04" db="EMBL/GenBank/DDBJ databases">
        <title>Genome evolution of avian class.</title>
        <authorList>
            <person name="Zhang G."/>
            <person name="Li C."/>
        </authorList>
    </citation>
    <scope>NUCLEOTIDE SEQUENCE [LARGE SCALE GENOMIC DNA]</scope>
    <source>
        <strain evidence="4">BGI_N320</strain>
    </source>
</reference>
<keyword evidence="2" id="KW-0067">ATP-binding</keyword>
<dbReference type="PANTHER" id="PTHR13954:SF15">
    <property type="entry name" value="SERINE_THREONINE-PROTEIN KINASE_ENDORIBONUCLEASE IRE2"/>
    <property type="match status" value="1"/>
</dbReference>
<dbReference type="GO" id="GO:0070059">
    <property type="term" value="P:intrinsic apoptotic signaling pathway in response to endoplasmic reticulum stress"/>
    <property type="evidence" value="ECO:0007669"/>
    <property type="project" value="TreeGrafter"/>
</dbReference>
<dbReference type="GO" id="GO:0006397">
    <property type="term" value="P:mRNA processing"/>
    <property type="evidence" value="ECO:0007669"/>
    <property type="project" value="InterPro"/>
</dbReference>
<dbReference type="Proteomes" id="UP000054064">
    <property type="component" value="Unassembled WGS sequence"/>
</dbReference>
<dbReference type="GO" id="GO:0004521">
    <property type="term" value="F:RNA endonuclease activity"/>
    <property type="evidence" value="ECO:0007669"/>
    <property type="project" value="InterPro"/>
</dbReference>
<keyword evidence="4" id="KW-0808">Transferase</keyword>
<dbReference type="EMBL" id="KL510193">
    <property type="protein sequence ID" value="KFO86185.1"/>
    <property type="molecule type" value="Genomic_DNA"/>
</dbReference>
<dbReference type="GO" id="GO:0005524">
    <property type="term" value="F:ATP binding"/>
    <property type="evidence" value="ECO:0007669"/>
    <property type="project" value="UniProtKB-KW"/>
</dbReference>
<dbReference type="Pfam" id="PF06479">
    <property type="entry name" value="Ribonuc_2-5A"/>
    <property type="match status" value="1"/>
</dbReference>
<evidence type="ECO:0000256" key="1">
    <source>
        <dbReference type="ARBA" id="ARBA00022741"/>
    </source>
</evidence>
<evidence type="ECO:0000256" key="2">
    <source>
        <dbReference type="ARBA" id="ARBA00022840"/>
    </source>
</evidence>
<keyword evidence="4" id="KW-0418">Kinase</keyword>
<sequence>DLRKFRTYKGASVRDLLRAMRNKKHHYHELPPDVRTALGSVPDGFVQYFTSRFPR</sequence>
<dbReference type="GO" id="GO:0004674">
    <property type="term" value="F:protein serine/threonine kinase activity"/>
    <property type="evidence" value="ECO:0007669"/>
    <property type="project" value="InterPro"/>
</dbReference>
<evidence type="ECO:0000313" key="5">
    <source>
        <dbReference type="Proteomes" id="UP000054064"/>
    </source>
</evidence>
<dbReference type="Gene3D" id="1.20.1440.180">
    <property type="entry name" value="KEN domain"/>
    <property type="match status" value="1"/>
</dbReference>
<dbReference type="AlphaFoldDB" id="A0A091GUU7"/>
<keyword evidence="1" id="KW-0547">Nucleotide-binding</keyword>
<organism evidence="4 5">
    <name type="scientific">Buceros rhinoceros silvestris</name>
    <dbReference type="NCBI Taxonomy" id="175836"/>
    <lineage>
        <taxon>Eukaryota</taxon>
        <taxon>Metazoa</taxon>
        <taxon>Chordata</taxon>
        <taxon>Craniata</taxon>
        <taxon>Vertebrata</taxon>
        <taxon>Euteleostomi</taxon>
        <taxon>Archelosauria</taxon>
        <taxon>Archosauria</taxon>
        <taxon>Dinosauria</taxon>
        <taxon>Saurischia</taxon>
        <taxon>Theropoda</taxon>
        <taxon>Coelurosauria</taxon>
        <taxon>Aves</taxon>
        <taxon>Neognathae</taxon>
        <taxon>Neoaves</taxon>
        <taxon>Telluraves</taxon>
        <taxon>Coraciimorphae</taxon>
        <taxon>Bucerotiformes</taxon>
        <taxon>Bucerotidae</taxon>
        <taxon>Buceros</taxon>
    </lineage>
</organism>
<dbReference type="GO" id="GO:0036498">
    <property type="term" value="P:IRE1-mediated unfolded protein response"/>
    <property type="evidence" value="ECO:0007669"/>
    <property type="project" value="TreeGrafter"/>
</dbReference>
<keyword evidence="5" id="KW-1185">Reference proteome</keyword>
<dbReference type="InterPro" id="IPR010513">
    <property type="entry name" value="KEN_dom"/>
</dbReference>
<dbReference type="InterPro" id="IPR038357">
    <property type="entry name" value="KEN_sf"/>
</dbReference>
<evidence type="ECO:0000259" key="3">
    <source>
        <dbReference type="PROSITE" id="PS51392"/>
    </source>
</evidence>
<dbReference type="InterPro" id="IPR045133">
    <property type="entry name" value="IRE1/2-like"/>
</dbReference>
<feature type="non-terminal residue" evidence="4">
    <location>
        <position position="55"/>
    </location>
</feature>
<dbReference type="PANTHER" id="PTHR13954">
    <property type="entry name" value="IRE1-RELATED"/>
    <property type="match status" value="1"/>
</dbReference>
<dbReference type="SMART" id="SM00580">
    <property type="entry name" value="PUG"/>
    <property type="match status" value="1"/>
</dbReference>
<proteinExistence type="predicted"/>
<dbReference type="GO" id="GO:1990604">
    <property type="term" value="C:IRE1-TRAF2-ASK1 complex"/>
    <property type="evidence" value="ECO:0007669"/>
    <property type="project" value="TreeGrafter"/>
</dbReference>
<accession>A0A091GUU7</accession>
<dbReference type="PROSITE" id="PS51392">
    <property type="entry name" value="KEN"/>
    <property type="match status" value="1"/>
</dbReference>
<feature type="non-terminal residue" evidence="4">
    <location>
        <position position="1"/>
    </location>
</feature>
<dbReference type="GO" id="GO:0051082">
    <property type="term" value="F:unfolded protein binding"/>
    <property type="evidence" value="ECO:0007669"/>
    <property type="project" value="TreeGrafter"/>
</dbReference>
<protein>
    <submittedName>
        <fullName evidence="4">Serine/threonine-protein kinase/endoribonuclease IRE2</fullName>
    </submittedName>
</protein>
<name>A0A091GUU7_BUCRH</name>
<evidence type="ECO:0000313" key="4">
    <source>
        <dbReference type="EMBL" id="KFO86185.1"/>
    </source>
</evidence>
<gene>
    <name evidence="4" type="ORF">N320_06365</name>
</gene>
<feature type="domain" description="KEN" evidence="3">
    <location>
        <begin position="1"/>
        <end position="55"/>
    </location>
</feature>